<dbReference type="InterPro" id="IPR043519">
    <property type="entry name" value="NT_sf"/>
</dbReference>
<dbReference type="STRING" id="556325.BHE16_05255"/>
<protein>
    <recommendedName>
        <fullName evidence="1">RelA/SpoT domain-containing protein</fullName>
    </recommendedName>
</protein>
<dbReference type="Gene3D" id="3.30.460.10">
    <property type="entry name" value="Beta Polymerase, domain 2"/>
    <property type="match status" value="1"/>
</dbReference>
<keyword evidence="3" id="KW-1185">Reference proteome</keyword>
<dbReference type="OrthoDB" id="9789634at2"/>
<sequence length="248" mass="28625">MLHYNDLATETQTKIENMDWTSLPGSRKFEVTSRAKTFDTLRQKLQRDKTLQLPNVQDIAGVRFEAEMNLREQDDVADRIADQSSHDKTTCIKDLRHDPHSGYRAVHLRLILREGVHVRGRVEVQIRTHLQGEWANMYEAAADLFGRDIRYGWIPQDEDLAEIVRSLHGLSDRIGVLEDAKRGMLSSQLMIQEIRKNPAVLEDDRFKAIVSSTADLNQEIVAMQREIFDVCATLRDLFIQRQITQEEG</sequence>
<accession>A0A1L2ZMA8</accession>
<dbReference type="KEGG" id="nae:BHE16_05255"/>
<evidence type="ECO:0000259" key="1">
    <source>
        <dbReference type="SMART" id="SM00954"/>
    </source>
</evidence>
<dbReference type="RefSeq" id="WP_071894002.1">
    <property type="nucleotide sequence ID" value="NZ_CP018135.1"/>
</dbReference>
<dbReference type="AlphaFoldDB" id="A0A1L2ZMA8"/>
<dbReference type="GO" id="GO:0015969">
    <property type="term" value="P:guanosine tetraphosphate metabolic process"/>
    <property type="evidence" value="ECO:0007669"/>
    <property type="project" value="InterPro"/>
</dbReference>
<dbReference type="SUPFAM" id="SSF81301">
    <property type="entry name" value="Nucleotidyltransferase"/>
    <property type="match status" value="1"/>
</dbReference>
<evidence type="ECO:0000313" key="3">
    <source>
        <dbReference type="Proteomes" id="UP000183530"/>
    </source>
</evidence>
<dbReference type="EMBL" id="CP018135">
    <property type="protein sequence ID" value="APF40524.1"/>
    <property type="molecule type" value="Genomic_DNA"/>
</dbReference>
<dbReference type="PANTHER" id="PTHR47837">
    <property type="entry name" value="GTP PYROPHOSPHOKINASE YJBM"/>
    <property type="match status" value="1"/>
</dbReference>
<reference evidence="2 3" key="1">
    <citation type="submission" date="2016-11" db="EMBL/GenBank/DDBJ databases">
        <title>Genome sequencing of Zhihengliuella aestuarii B18 antagonistic to Plasmodiophora brassicae.</title>
        <authorList>
            <person name="Luo Y."/>
        </authorList>
    </citation>
    <scope>NUCLEOTIDE SEQUENCE [LARGE SCALE GENOMIC DNA]</scope>
    <source>
        <strain evidence="2 3">B18</strain>
    </source>
</reference>
<evidence type="ECO:0000313" key="2">
    <source>
        <dbReference type="EMBL" id="APF40524.1"/>
    </source>
</evidence>
<gene>
    <name evidence="2" type="ORF">BHE16_05255</name>
</gene>
<dbReference type="InterPro" id="IPR052366">
    <property type="entry name" value="GTP_Pyrophosphokinase"/>
</dbReference>
<dbReference type="InterPro" id="IPR007685">
    <property type="entry name" value="RelA_SpoT"/>
</dbReference>
<dbReference type="Proteomes" id="UP000183530">
    <property type="component" value="Chromosome"/>
</dbReference>
<dbReference type="CDD" id="cd05399">
    <property type="entry name" value="NT_Rel-Spo_like"/>
    <property type="match status" value="1"/>
</dbReference>
<proteinExistence type="predicted"/>
<organism evidence="2 3">
    <name type="scientific">Neomicrococcus aestuarii</name>
    <dbReference type="NCBI Taxonomy" id="556325"/>
    <lineage>
        <taxon>Bacteria</taxon>
        <taxon>Bacillati</taxon>
        <taxon>Actinomycetota</taxon>
        <taxon>Actinomycetes</taxon>
        <taxon>Micrococcales</taxon>
        <taxon>Micrococcaceae</taxon>
        <taxon>Neomicrococcus</taxon>
    </lineage>
</organism>
<name>A0A1L2ZMA8_9MICC</name>
<dbReference type="Pfam" id="PF04607">
    <property type="entry name" value="RelA_SpoT"/>
    <property type="match status" value="1"/>
</dbReference>
<feature type="domain" description="RelA/SpoT" evidence="1">
    <location>
        <begin position="33"/>
        <end position="149"/>
    </location>
</feature>
<dbReference type="SMART" id="SM00954">
    <property type="entry name" value="RelA_SpoT"/>
    <property type="match status" value="1"/>
</dbReference>
<dbReference type="PANTHER" id="PTHR47837:SF1">
    <property type="entry name" value="GTP PYROPHOSPHOKINASE YJBM"/>
    <property type="match status" value="1"/>
</dbReference>